<sequence length="76" mass="8993">MRNQKEIEELKKLLLFKKKSLNPILTLLKELRPFQDKSIFSNENLYELTDKHLSKGLIELPTLINTEIGFHRRNTA</sequence>
<evidence type="ECO:0000313" key="1">
    <source>
        <dbReference type="EMBL" id="SVB90277.1"/>
    </source>
</evidence>
<dbReference type="AlphaFoldDB" id="A0A382HTP3"/>
<gene>
    <name evidence="1" type="ORF">METZ01_LOCUS243131</name>
</gene>
<reference evidence="1" key="1">
    <citation type="submission" date="2018-05" db="EMBL/GenBank/DDBJ databases">
        <authorList>
            <person name="Lanie J.A."/>
            <person name="Ng W.-L."/>
            <person name="Kazmierczak K.M."/>
            <person name="Andrzejewski T.M."/>
            <person name="Davidsen T.M."/>
            <person name="Wayne K.J."/>
            <person name="Tettelin H."/>
            <person name="Glass J.I."/>
            <person name="Rusch D."/>
            <person name="Podicherti R."/>
            <person name="Tsui H.-C.T."/>
            <person name="Winkler M.E."/>
        </authorList>
    </citation>
    <scope>NUCLEOTIDE SEQUENCE</scope>
</reference>
<feature type="non-terminal residue" evidence="1">
    <location>
        <position position="76"/>
    </location>
</feature>
<dbReference type="EMBL" id="UINC01063058">
    <property type="protein sequence ID" value="SVB90277.1"/>
    <property type="molecule type" value="Genomic_DNA"/>
</dbReference>
<organism evidence="1">
    <name type="scientific">marine metagenome</name>
    <dbReference type="NCBI Taxonomy" id="408172"/>
    <lineage>
        <taxon>unclassified sequences</taxon>
        <taxon>metagenomes</taxon>
        <taxon>ecological metagenomes</taxon>
    </lineage>
</organism>
<accession>A0A382HTP3</accession>
<proteinExistence type="predicted"/>
<name>A0A382HTP3_9ZZZZ</name>
<protein>
    <submittedName>
        <fullName evidence="1">Uncharacterized protein</fullName>
    </submittedName>
</protein>